<evidence type="ECO:0000313" key="1">
    <source>
        <dbReference type="EMBL" id="MBS2550381.1"/>
    </source>
</evidence>
<dbReference type="Gene3D" id="3.40.50.300">
    <property type="entry name" value="P-loop containing nucleotide triphosphate hydrolases"/>
    <property type="match status" value="1"/>
</dbReference>
<reference evidence="1 2" key="1">
    <citation type="submission" date="2020-02" db="EMBL/GenBank/DDBJ databases">
        <title>Acidophilic actinobacteria isolated from forest soil.</title>
        <authorList>
            <person name="Golinska P."/>
        </authorList>
    </citation>
    <scope>NUCLEOTIDE SEQUENCE [LARGE SCALE GENOMIC DNA]</scope>
    <source>
        <strain evidence="1 2">NL8</strain>
    </source>
</reference>
<organism evidence="1 2">
    <name type="scientific">Catenulispora pinistramenti</name>
    <dbReference type="NCBI Taxonomy" id="2705254"/>
    <lineage>
        <taxon>Bacteria</taxon>
        <taxon>Bacillati</taxon>
        <taxon>Actinomycetota</taxon>
        <taxon>Actinomycetes</taxon>
        <taxon>Catenulisporales</taxon>
        <taxon>Catenulisporaceae</taxon>
        <taxon>Catenulispora</taxon>
    </lineage>
</organism>
<proteinExistence type="predicted"/>
<gene>
    <name evidence="1" type="ORF">KGQ19_26270</name>
</gene>
<dbReference type="InterPro" id="IPR027417">
    <property type="entry name" value="P-loop_NTPase"/>
</dbReference>
<sequence>MTDSADFEWDPFGTLHAALWIGGAQWAGKSTVSNILAARHGLTAYHYDYHDARGHLERRAARRARAGSPYAEYPGPDWAGSTPGALAEECMAIFNDRLEFVFDDLRALVSPHPVLAEGFGLRPEVLAPMLDAPDHMIVMVPTEEFRQHQIRTLPRASALNVDVGDPVLAQANRVERDRLLAEHAVRAAREHGVHVLEIDGSRDAEAVADDVARHFATHLKPRT</sequence>
<name>A0ABS5KWF3_9ACTN</name>
<dbReference type="SUPFAM" id="SSF52540">
    <property type="entry name" value="P-loop containing nucleoside triphosphate hydrolases"/>
    <property type="match status" value="1"/>
</dbReference>
<protein>
    <submittedName>
        <fullName evidence="1">Uncharacterized protein</fullName>
    </submittedName>
</protein>
<keyword evidence="2" id="KW-1185">Reference proteome</keyword>
<evidence type="ECO:0000313" key="2">
    <source>
        <dbReference type="Proteomes" id="UP000730482"/>
    </source>
</evidence>
<dbReference type="RefSeq" id="WP_212013011.1">
    <property type="nucleotide sequence ID" value="NZ_JAAFYZ010000100.1"/>
</dbReference>
<dbReference type="EMBL" id="JAAFYZ010000100">
    <property type="protein sequence ID" value="MBS2550381.1"/>
    <property type="molecule type" value="Genomic_DNA"/>
</dbReference>
<dbReference type="Proteomes" id="UP000730482">
    <property type="component" value="Unassembled WGS sequence"/>
</dbReference>
<comment type="caution">
    <text evidence="1">The sequence shown here is derived from an EMBL/GenBank/DDBJ whole genome shotgun (WGS) entry which is preliminary data.</text>
</comment>
<accession>A0ABS5KWF3</accession>